<dbReference type="SUPFAM" id="SSF51126">
    <property type="entry name" value="Pectin lyase-like"/>
    <property type="match status" value="1"/>
</dbReference>
<evidence type="ECO:0000256" key="11">
    <source>
        <dbReference type="ARBA" id="ARBA00039895"/>
    </source>
</evidence>
<comment type="function">
    <text evidence="10">Pectinolytic enzyme consist of four classes of enzymes: pectin lyase, polygalacturonase, pectin methylesterase and rhamnogalacturonase. Among pectinolytic enzymes, pectin lyase is the most important in depolymerization of pectin, since it cleaves internal glycosidic bonds of highly methylated pectins. Favors pectate, the anion, over pectin, the methyl ester.</text>
</comment>
<protein>
    <recommendedName>
        <fullName evidence="11">Probable pectate lyase F</fullName>
        <ecNumber evidence="5">4.2.2.2</ecNumber>
    </recommendedName>
</protein>
<evidence type="ECO:0000256" key="5">
    <source>
        <dbReference type="ARBA" id="ARBA00012272"/>
    </source>
</evidence>
<keyword evidence="9 13" id="KW-0456">Lyase</keyword>
<comment type="catalytic activity">
    <reaction evidence="1">
        <text>Eliminative cleavage of (1-&gt;4)-alpha-D-galacturonan to give oligosaccharides with 4-deoxy-alpha-D-galact-4-enuronosyl groups at their non-reducing ends.</text>
        <dbReference type="EC" id="4.2.2.2"/>
    </reaction>
</comment>
<evidence type="ECO:0000256" key="10">
    <source>
        <dbReference type="ARBA" id="ARBA00025679"/>
    </source>
</evidence>
<dbReference type="GO" id="GO:0045490">
    <property type="term" value="P:pectin catabolic process"/>
    <property type="evidence" value="ECO:0007669"/>
    <property type="project" value="TreeGrafter"/>
</dbReference>
<keyword evidence="6" id="KW-0964">Secreted</keyword>
<gene>
    <name evidence="13" type="primary">pel-4</name>
</gene>
<dbReference type="InterPro" id="IPR011050">
    <property type="entry name" value="Pectin_lyase_fold/virulence"/>
</dbReference>
<dbReference type="SMR" id="A0A6C0VW14"/>
<evidence type="ECO:0000256" key="7">
    <source>
        <dbReference type="ARBA" id="ARBA00022729"/>
    </source>
</evidence>
<comment type="subcellular location">
    <subcellularLocation>
        <location evidence="3">Secreted</location>
    </subcellularLocation>
</comment>
<dbReference type="PANTHER" id="PTHR33407:SF9">
    <property type="entry name" value="PECTATE LYASE F-RELATED"/>
    <property type="match status" value="1"/>
</dbReference>
<sequence>MQSASSLAFFALANLAMLCSAQFPAWPKAINTTTVSKTIVITGTVDAKNARFIAASNIGNGGQGEGQKAIFLLKKGATLRNAIIGSPAADGVHCEDSCNIESVWWEDVGEDAATFRSTDKNAVFKVTGGGAKEASDKVFQHNGGGTVYIKNFQVYNFGKLYKSCGNCKVQYKRKAVLDTIKATGSGKDIVAINKVYGDQAQLSNIQVSSACKVICELFDGNNSGGSKDPTSLKKYLPGQSGDGTYCVYSASAVKVV</sequence>
<comment type="cofactor">
    <cofactor evidence="2">
        <name>Ca(2+)</name>
        <dbReference type="ChEBI" id="CHEBI:29108"/>
    </cofactor>
</comment>
<dbReference type="Pfam" id="PF03211">
    <property type="entry name" value="Pectate_lyase"/>
    <property type="match status" value="1"/>
</dbReference>
<evidence type="ECO:0000256" key="9">
    <source>
        <dbReference type="ARBA" id="ARBA00023239"/>
    </source>
</evidence>
<evidence type="ECO:0000256" key="8">
    <source>
        <dbReference type="ARBA" id="ARBA00022837"/>
    </source>
</evidence>
<dbReference type="GO" id="GO:0005576">
    <property type="term" value="C:extracellular region"/>
    <property type="evidence" value="ECO:0007669"/>
    <property type="project" value="UniProtKB-SubCell"/>
</dbReference>
<feature type="signal peptide" evidence="12">
    <location>
        <begin position="1"/>
        <end position="21"/>
    </location>
</feature>
<proteinExistence type="evidence at transcript level"/>
<evidence type="ECO:0000256" key="4">
    <source>
        <dbReference type="ARBA" id="ARBA00006463"/>
    </source>
</evidence>
<accession>A0A6C0VW14</accession>
<feature type="chain" id="PRO_5025343739" description="Probable pectate lyase F" evidence="12">
    <location>
        <begin position="22"/>
        <end position="256"/>
    </location>
</feature>
<reference evidence="13" key="1">
    <citation type="submission" date="2019-07" db="EMBL/GenBank/DDBJ databases">
        <authorList>
            <person name="Li J.-Y."/>
        </authorList>
    </citation>
    <scope>NUCLEOTIDE SEQUENCE</scope>
</reference>
<evidence type="ECO:0000256" key="3">
    <source>
        <dbReference type="ARBA" id="ARBA00004613"/>
    </source>
</evidence>
<dbReference type="InterPro" id="IPR012334">
    <property type="entry name" value="Pectin_lyas_fold"/>
</dbReference>
<evidence type="ECO:0000256" key="2">
    <source>
        <dbReference type="ARBA" id="ARBA00001913"/>
    </source>
</evidence>
<dbReference type="InterPro" id="IPR004898">
    <property type="entry name" value="Pectate_lyase_PlyH/PlyE-like"/>
</dbReference>
<evidence type="ECO:0000256" key="6">
    <source>
        <dbReference type="ARBA" id="ARBA00022525"/>
    </source>
</evidence>
<dbReference type="PANTHER" id="PTHR33407">
    <property type="entry name" value="PECTATE LYASE F-RELATED"/>
    <property type="match status" value="1"/>
</dbReference>
<keyword evidence="7 12" id="KW-0732">Signal</keyword>
<evidence type="ECO:0000256" key="1">
    <source>
        <dbReference type="ARBA" id="ARBA00000695"/>
    </source>
</evidence>
<dbReference type="AlphaFoldDB" id="A0A6C0VW14"/>
<organism evidence="13">
    <name type="scientific">Radopholus similis</name>
    <name type="common">Burrowing nematode worm</name>
    <name type="synonym">Tylenchus similis</name>
    <dbReference type="NCBI Taxonomy" id="46012"/>
    <lineage>
        <taxon>Eukaryota</taxon>
        <taxon>Metazoa</taxon>
        <taxon>Ecdysozoa</taxon>
        <taxon>Nematoda</taxon>
        <taxon>Chromadorea</taxon>
        <taxon>Rhabditida</taxon>
        <taxon>Tylenchina</taxon>
        <taxon>Tylenchomorpha</taxon>
        <taxon>Tylenchoidea</taxon>
        <taxon>Pratylenchidae</taxon>
        <taxon>Radopholinae</taxon>
        <taxon>Radopholus</taxon>
    </lineage>
</organism>
<dbReference type="EMBL" id="MN176122">
    <property type="protein sequence ID" value="QIC04079.1"/>
    <property type="molecule type" value="mRNA"/>
</dbReference>
<keyword evidence="8" id="KW-0106">Calcium</keyword>
<dbReference type="GO" id="GO:0030570">
    <property type="term" value="F:pectate lyase activity"/>
    <property type="evidence" value="ECO:0007669"/>
    <property type="project" value="UniProtKB-EC"/>
</dbReference>
<evidence type="ECO:0000313" key="13">
    <source>
        <dbReference type="EMBL" id="QIC04079.1"/>
    </source>
</evidence>
<comment type="similarity">
    <text evidence="4">Belongs to the polysaccharide lyase 3 family.</text>
</comment>
<dbReference type="Gene3D" id="2.160.20.10">
    <property type="entry name" value="Single-stranded right-handed beta-helix, Pectin lyase-like"/>
    <property type="match status" value="1"/>
</dbReference>
<evidence type="ECO:0000256" key="12">
    <source>
        <dbReference type="SAM" id="SignalP"/>
    </source>
</evidence>
<dbReference type="EC" id="4.2.2.2" evidence="5"/>
<name>A0A6C0VW14_RADSI</name>